<keyword evidence="3" id="KW-1185">Reference proteome</keyword>
<dbReference type="EMBL" id="JAPCWZ010000010">
    <property type="protein sequence ID" value="KAK8848705.1"/>
    <property type="molecule type" value="Genomic_DNA"/>
</dbReference>
<feature type="region of interest" description="Disordered" evidence="1">
    <location>
        <begin position="177"/>
        <end position="204"/>
    </location>
</feature>
<dbReference type="Proteomes" id="UP001390339">
    <property type="component" value="Unassembled WGS sequence"/>
</dbReference>
<name>A0ABR2HKN1_9PEZI</name>
<evidence type="ECO:0000313" key="2">
    <source>
        <dbReference type="EMBL" id="KAK8848705.1"/>
    </source>
</evidence>
<reference evidence="2 3" key="1">
    <citation type="journal article" date="2024" name="IMA Fungus">
        <title>Apiospora arundinis, a panoply of carbohydrate-active enzymes and secondary metabolites.</title>
        <authorList>
            <person name="Sorensen T."/>
            <person name="Petersen C."/>
            <person name="Muurmann A.T."/>
            <person name="Christiansen J.V."/>
            <person name="Brundto M.L."/>
            <person name="Overgaard C.K."/>
            <person name="Boysen A.T."/>
            <person name="Wollenberg R.D."/>
            <person name="Larsen T.O."/>
            <person name="Sorensen J.L."/>
            <person name="Nielsen K.L."/>
            <person name="Sondergaard T.E."/>
        </authorList>
    </citation>
    <scope>NUCLEOTIDE SEQUENCE [LARGE SCALE GENOMIC DNA]</scope>
    <source>
        <strain evidence="2 3">AAU 773</strain>
    </source>
</reference>
<feature type="compositionally biased region" description="Basic and acidic residues" evidence="1">
    <location>
        <begin position="177"/>
        <end position="193"/>
    </location>
</feature>
<evidence type="ECO:0000313" key="3">
    <source>
        <dbReference type="Proteomes" id="UP001390339"/>
    </source>
</evidence>
<accession>A0ABR2HKN1</accession>
<organism evidence="2 3">
    <name type="scientific">Apiospora arundinis</name>
    <dbReference type="NCBI Taxonomy" id="335852"/>
    <lineage>
        <taxon>Eukaryota</taxon>
        <taxon>Fungi</taxon>
        <taxon>Dikarya</taxon>
        <taxon>Ascomycota</taxon>
        <taxon>Pezizomycotina</taxon>
        <taxon>Sordariomycetes</taxon>
        <taxon>Xylariomycetidae</taxon>
        <taxon>Amphisphaeriales</taxon>
        <taxon>Apiosporaceae</taxon>
        <taxon>Apiospora</taxon>
    </lineage>
</organism>
<evidence type="ECO:0000256" key="1">
    <source>
        <dbReference type="SAM" id="MobiDB-lite"/>
    </source>
</evidence>
<gene>
    <name evidence="2" type="ORF">PGQ11_015185</name>
</gene>
<protein>
    <recommendedName>
        <fullName evidence="4">F-box domain-containing protein</fullName>
    </recommendedName>
</protein>
<sequence>MDLPRLLPEILLVLFEHLAPTDLLRLVQASPRCLQMLESMGSLALRRFLEQSLSRRTNYEEAVYFHRPVKGLKALTSLVCAKNAPSDIGFELLKVNPRFEIGDAWYQTYGDPMHPLESYLASHATRELYDKLEWPGPAAHVEELKCRLVQHYGPFFSKDALSDAGRRWDAVIEAVSKGDGHGDAGQERRDSKGAIDAAHTADEEDYRADEGEEWDLLYPKELPTSFGCEVKLKVAGSRQPMTMNGGVLCNILTFHMRACRDVVCFTTKVKSDLAHRYPQYMTSRDADTYSQVLREFGVGPGAVAGQR</sequence>
<proteinExistence type="predicted"/>
<comment type="caution">
    <text evidence="2">The sequence shown here is derived from an EMBL/GenBank/DDBJ whole genome shotgun (WGS) entry which is preliminary data.</text>
</comment>
<evidence type="ECO:0008006" key="4">
    <source>
        <dbReference type="Google" id="ProtNLM"/>
    </source>
</evidence>